<name>A0A6A6UUY5_9PLEO</name>
<evidence type="ECO:0000256" key="6">
    <source>
        <dbReference type="SAM" id="MobiDB-lite"/>
    </source>
</evidence>
<keyword evidence="2 7" id="KW-0812">Transmembrane</keyword>
<dbReference type="OrthoDB" id="3918601at2759"/>
<evidence type="ECO:0000256" key="3">
    <source>
        <dbReference type="ARBA" id="ARBA00022989"/>
    </source>
</evidence>
<feature type="transmembrane region" description="Helical" evidence="7">
    <location>
        <begin position="201"/>
        <end position="220"/>
    </location>
</feature>
<keyword evidence="4 7" id="KW-0472">Membrane</keyword>
<evidence type="ECO:0000313" key="10">
    <source>
        <dbReference type="Proteomes" id="UP000799440"/>
    </source>
</evidence>
<dbReference type="PANTHER" id="PTHR33048:SF47">
    <property type="entry name" value="INTEGRAL MEMBRANE PROTEIN-RELATED"/>
    <property type="match status" value="1"/>
</dbReference>
<evidence type="ECO:0000256" key="2">
    <source>
        <dbReference type="ARBA" id="ARBA00022692"/>
    </source>
</evidence>
<evidence type="ECO:0000259" key="8">
    <source>
        <dbReference type="Pfam" id="PF20684"/>
    </source>
</evidence>
<feature type="compositionally biased region" description="Polar residues" evidence="6">
    <location>
        <begin position="288"/>
        <end position="299"/>
    </location>
</feature>
<dbReference type="EMBL" id="MU006615">
    <property type="protein sequence ID" value="KAF2742082.1"/>
    <property type="molecule type" value="Genomic_DNA"/>
</dbReference>
<dbReference type="InterPro" id="IPR049326">
    <property type="entry name" value="Rhodopsin_dom_fungi"/>
</dbReference>
<dbReference type="Pfam" id="PF20684">
    <property type="entry name" value="Fung_rhodopsin"/>
    <property type="match status" value="1"/>
</dbReference>
<organism evidence="9 10">
    <name type="scientific">Sporormia fimetaria CBS 119925</name>
    <dbReference type="NCBI Taxonomy" id="1340428"/>
    <lineage>
        <taxon>Eukaryota</taxon>
        <taxon>Fungi</taxon>
        <taxon>Dikarya</taxon>
        <taxon>Ascomycota</taxon>
        <taxon>Pezizomycotina</taxon>
        <taxon>Dothideomycetes</taxon>
        <taxon>Pleosporomycetidae</taxon>
        <taxon>Pleosporales</taxon>
        <taxon>Sporormiaceae</taxon>
        <taxon>Sporormia</taxon>
    </lineage>
</organism>
<evidence type="ECO:0000256" key="4">
    <source>
        <dbReference type="ARBA" id="ARBA00023136"/>
    </source>
</evidence>
<feature type="transmembrane region" description="Helical" evidence="7">
    <location>
        <begin position="20"/>
        <end position="44"/>
    </location>
</feature>
<reference evidence="9" key="1">
    <citation type="journal article" date="2020" name="Stud. Mycol.">
        <title>101 Dothideomycetes genomes: a test case for predicting lifestyles and emergence of pathogens.</title>
        <authorList>
            <person name="Haridas S."/>
            <person name="Albert R."/>
            <person name="Binder M."/>
            <person name="Bloem J."/>
            <person name="Labutti K."/>
            <person name="Salamov A."/>
            <person name="Andreopoulos B."/>
            <person name="Baker S."/>
            <person name="Barry K."/>
            <person name="Bills G."/>
            <person name="Bluhm B."/>
            <person name="Cannon C."/>
            <person name="Castanera R."/>
            <person name="Culley D."/>
            <person name="Daum C."/>
            <person name="Ezra D."/>
            <person name="Gonzalez J."/>
            <person name="Henrissat B."/>
            <person name="Kuo A."/>
            <person name="Liang C."/>
            <person name="Lipzen A."/>
            <person name="Lutzoni F."/>
            <person name="Magnuson J."/>
            <person name="Mondo S."/>
            <person name="Nolan M."/>
            <person name="Ohm R."/>
            <person name="Pangilinan J."/>
            <person name="Park H.-J."/>
            <person name="Ramirez L."/>
            <person name="Alfaro M."/>
            <person name="Sun H."/>
            <person name="Tritt A."/>
            <person name="Yoshinaga Y."/>
            <person name="Zwiers L.-H."/>
            <person name="Turgeon B."/>
            <person name="Goodwin S."/>
            <person name="Spatafora J."/>
            <person name="Crous P."/>
            <person name="Grigoriev I."/>
        </authorList>
    </citation>
    <scope>NUCLEOTIDE SEQUENCE</scope>
    <source>
        <strain evidence="9">CBS 119925</strain>
    </source>
</reference>
<evidence type="ECO:0000256" key="7">
    <source>
        <dbReference type="SAM" id="Phobius"/>
    </source>
</evidence>
<evidence type="ECO:0000256" key="1">
    <source>
        <dbReference type="ARBA" id="ARBA00004141"/>
    </source>
</evidence>
<sequence length="368" mass="40682">MAGMDEKRPPFAAITDTNRGPLNTIFCICLVVTSILIAVVRYFISRKKVISVELDDWLAISSSLLSQSMVRSGLGQHIDSVPAAEIDEFFKKHYCTLLMNVLSMYCSKASIIFMFHRIISSAGRGTKKVLLPIVMSCGFVSLALIAFQCQLPKPWVLIPLSCSTSARVHYATTASNIATDVLVAVWITPDIWRLNMPRSRRLVVVSLFLSRLIVCAAEFAKLQHLIRALGSTDSTWDFLDWAIMDQLVVHVSLNHATLPRINAFLRNLQTGATVSRLQAHSGKAARTYGQSSRPMNSSNHDAKRSGFPRVTSYRNNSATSSEEHLQLDHGNEMLTMVVANEAVSTSSADNPGPYGGIKVEQTVEILRR</sequence>
<dbReference type="InterPro" id="IPR052337">
    <property type="entry name" value="SAT4-like"/>
</dbReference>
<comment type="similarity">
    <text evidence="5">Belongs to the SAT4 family.</text>
</comment>
<gene>
    <name evidence="9" type="ORF">M011DRAFT_490828</name>
</gene>
<protein>
    <recommendedName>
        <fullName evidence="8">Rhodopsin domain-containing protein</fullName>
    </recommendedName>
</protein>
<feature type="domain" description="Rhodopsin" evidence="8">
    <location>
        <begin position="44"/>
        <end position="266"/>
    </location>
</feature>
<dbReference type="Proteomes" id="UP000799440">
    <property type="component" value="Unassembled WGS sequence"/>
</dbReference>
<feature type="region of interest" description="Disordered" evidence="6">
    <location>
        <begin position="283"/>
        <end position="323"/>
    </location>
</feature>
<keyword evidence="3 7" id="KW-1133">Transmembrane helix</keyword>
<proteinExistence type="inferred from homology"/>
<evidence type="ECO:0000256" key="5">
    <source>
        <dbReference type="ARBA" id="ARBA00038359"/>
    </source>
</evidence>
<evidence type="ECO:0000313" key="9">
    <source>
        <dbReference type="EMBL" id="KAF2742082.1"/>
    </source>
</evidence>
<accession>A0A6A6UUY5</accession>
<dbReference type="PANTHER" id="PTHR33048">
    <property type="entry name" value="PTH11-LIKE INTEGRAL MEMBRANE PROTEIN (AFU_ORTHOLOGUE AFUA_5G11245)"/>
    <property type="match status" value="1"/>
</dbReference>
<dbReference type="GO" id="GO:0016020">
    <property type="term" value="C:membrane"/>
    <property type="evidence" value="ECO:0007669"/>
    <property type="project" value="UniProtKB-SubCell"/>
</dbReference>
<keyword evidence="10" id="KW-1185">Reference proteome</keyword>
<feature type="transmembrane region" description="Helical" evidence="7">
    <location>
        <begin position="129"/>
        <end position="148"/>
    </location>
</feature>
<comment type="subcellular location">
    <subcellularLocation>
        <location evidence="1">Membrane</location>
        <topology evidence="1">Multi-pass membrane protein</topology>
    </subcellularLocation>
</comment>
<dbReference type="AlphaFoldDB" id="A0A6A6UUY5"/>